<evidence type="ECO:0000256" key="1">
    <source>
        <dbReference type="ARBA" id="ARBA00002442"/>
    </source>
</evidence>
<evidence type="ECO:0000256" key="14">
    <source>
        <dbReference type="ARBA" id="ARBA00032940"/>
    </source>
</evidence>
<reference evidence="17 18" key="1">
    <citation type="submission" date="2018-06" db="EMBL/GenBank/DDBJ databases">
        <authorList>
            <consortium name="Pathogen Informatics"/>
            <person name="Doyle S."/>
        </authorList>
    </citation>
    <scope>NUCLEOTIDE SEQUENCE [LARGE SCALE GENOMIC DNA]</scope>
    <source>
        <strain evidence="17 18">NCTC8297</strain>
    </source>
</reference>
<evidence type="ECO:0000256" key="9">
    <source>
        <dbReference type="ARBA" id="ARBA00022692"/>
    </source>
</evidence>
<dbReference type="InterPro" id="IPR052075">
    <property type="entry name" value="Heme_exporter_D"/>
</dbReference>
<organism evidence="17 18">
    <name type="scientific">Salmonella enterica subsp. arizonae</name>
    <dbReference type="NCBI Taxonomy" id="59203"/>
    <lineage>
        <taxon>Bacteria</taxon>
        <taxon>Pseudomonadati</taxon>
        <taxon>Pseudomonadota</taxon>
        <taxon>Gammaproteobacteria</taxon>
        <taxon>Enterobacterales</taxon>
        <taxon>Enterobacteriaceae</taxon>
        <taxon>Salmonella</taxon>
    </lineage>
</organism>
<evidence type="ECO:0000256" key="6">
    <source>
        <dbReference type="ARBA" id="ARBA00022448"/>
    </source>
</evidence>
<dbReference type="GO" id="GO:1903607">
    <property type="term" value="P:cytochrome c biosynthetic process"/>
    <property type="evidence" value="ECO:0007669"/>
    <property type="project" value="TreeGrafter"/>
</dbReference>
<evidence type="ECO:0000313" key="18">
    <source>
        <dbReference type="Proteomes" id="UP000254741"/>
    </source>
</evidence>
<evidence type="ECO:0000256" key="5">
    <source>
        <dbReference type="ARBA" id="ARBA00016463"/>
    </source>
</evidence>
<comment type="function">
    <text evidence="1">Required for the export of heme to the periplasm for the biogenesis of c-type cytochromes.</text>
</comment>
<dbReference type="NCBIfam" id="TIGR03141">
    <property type="entry name" value="cytochro_ccmD"/>
    <property type="match status" value="1"/>
</dbReference>
<dbReference type="Pfam" id="PF01578">
    <property type="entry name" value="Cytochrom_C_asm"/>
    <property type="match status" value="1"/>
</dbReference>
<evidence type="ECO:0000256" key="11">
    <source>
        <dbReference type="ARBA" id="ARBA00022989"/>
    </source>
</evidence>
<evidence type="ECO:0000256" key="12">
    <source>
        <dbReference type="ARBA" id="ARBA00023136"/>
    </source>
</evidence>
<sequence length="220" mass="24081">MAPVGAVYTFIALVTGSAWGKTDVGHLVGLDARLTSELVLLFLYVGAIALWHAFDDRKMAGRAAGILVLTGVVNLPVIHYSVEWWNTLHQGSTRMQQSIDPAMRTPLRLAITGYLLLFYHAFADADAQPDFNHGKTPPVGERTDTEKGAPVSTAFASWSDFFAMGGYAFYVWLAVAMTVVPVAILVVQSAMQHRAILRHVAQQRAREARMRAAQAQQEAV</sequence>
<proteinExistence type="inferred from homology"/>
<dbReference type="Pfam" id="PF04995">
    <property type="entry name" value="CcmD"/>
    <property type="match status" value="1"/>
</dbReference>
<dbReference type="PRINTS" id="PR01386">
    <property type="entry name" value="CCMCBIOGNSIS"/>
</dbReference>
<feature type="domain" description="Cytochrome c assembly protein" evidence="16">
    <location>
        <begin position="1"/>
        <end position="89"/>
    </location>
</feature>
<keyword evidence="11 15" id="KW-1133">Transmembrane helix</keyword>
<comment type="similarity">
    <text evidence="3">Belongs to the CcmD/CycX/HelD family.</text>
</comment>
<keyword evidence="9 15" id="KW-0812">Transmembrane</keyword>
<keyword evidence="6" id="KW-0813">Transport</keyword>
<dbReference type="EMBL" id="UGXG01000002">
    <property type="protein sequence ID" value="SUG44995.1"/>
    <property type="molecule type" value="Genomic_DNA"/>
</dbReference>
<evidence type="ECO:0000256" key="3">
    <source>
        <dbReference type="ARBA" id="ARBA00008741"/>
    </source>
</evidence>
<accession>A0A379T609</accession>
<feature type="transmembrane region" description="Helical" evidence="15">
    <location>
        <begin position="167"/>
        <end position="187"/>
    </location>
</feature>
<evidence type="ECO:0000256" key="8">
    <source>
        <dbReference type="ARBA" id="ARBA00022519"/>
    </source>
</evidence>
<evidence type="ECO:0000256" key="15">
    <source>
        <dbReference type="SAM" id="Phobius"/>
    </source>
</evidence>
<dbReference type="Proteomes" id="UP000254741">
    <property type="component" value="Unassembled WGS sequence"/>
</dbReference>
<dbReference type="InterPro" id="IPR007078">
    <property type="entry name" value="Haem_export_protD_CcmD"/>
</dbReference>
<dbReference type="GO" id="GO:0020037">
    <property type="term" value="F:heme binding"/>
    <property type="evidence" value="ECO:0007669"/>
    <property type="project" value="InterPro"/>
</dbReference>
<dbReference type="GO" id="GO:0015232">
    <property type="term" value="F:heme transmembrane transporter activity"/>
    <property type="evidence" value="ECO:0007669"/>
    <property type="project" value="InterPro"/>
</dbReference>
<evidence type="ECO:0000256" key="13">
    <source>
        <dbReference type="ARBA" id="ARBA00032938"/>
    </source>
</evidence>
<keyword evidence="12 15" id="KW-0472">Membrane</keyword>
<feature type="transmembrane region" description="Helical" evidence="15">
    <location>
        <begin position="63"/>
        <end position="82"/>
    </location>
</feature>
<dbReference type="AlphaFoldDB" id="A0A379T609"/>
<gene>
    <name evidence="17" type="primary">ccmC_1</name>
    <name evidence="17" type="ORF">NCTC8297_00152</name>
</gene>
<dbReference type="PANTHER" id="PTHR37531:SF1">
    <property type="entry name" value="HEME EXPORTER PROTEIN D"/>
    <property type="match status" value="1"/>
</dbReference>
<protein>
    <recommendedName>
        <fullName evidence="5">Heme exporter protein C</fullName>
    </recommendedName>
    <alternativeName>
        <fullName evidence="14">Cytochrome c-type biogenesis protein CcmC</fullName>
    </alternativeName>
    <alternativeName>
        <fullName evidence="13">Cytochrome c-type biogenesis protein CcmD</fullName>
    </alternativeName>
    <alternativeName>
        <fullName evidence="4">Heme exporter protein D</fullName>
    </alternativeName>
</protein>
<comment type="subcellular location">
    <subcellularLocation>
        <location evidence="2">Cell inner membrane</location>
        <topology evidence="2">Single-pass membrane protein</topology>
    </subcellularLocation>
</comment>
<name>A0A379T609_SALER</name>
<dbReference type="InterPro" id="IPR003557">
    <property type="entry name" value="Cyt_c_biogenesis_CcmC"/>
</dbReference>
<evidence type="ECO:0000313" key="17">
    <source>
        <dbReference type="EMBL" id="SUG44995.1"/>
    </source>
</evidence>
<dbReference type="PANTHER" id="PTHR37531">
    <property type="entry name" value="HEME EXPORTER PROTEIN D"/>
    <property type="match status" value="1"/>
</dbReference>
<dbReference type="InterPro" id="IPR002541">
    <property type="entry name" value="Cyt_c_assembly"/>
</dbReference>
<evidence type="ECO:0000256" key="4">
    <source>
        <dbReference type="ARBA" id="ARBA00016461"/>
    </source>
</evidence>
<keyword evidence="8" id="KW-0997">Cell inner membrane</keyword>
<dbReference type="GO" id="GO:0005886">
    <property type="term" value="C:plasma membrane"/>
    <property type="evidence" value="ECO:0007669"/>
    <property type="project" value="UniProtKB-SubCell"/>
</dbReference>
<keyword evidence="10" id="KW-0201">Cytochrome c-type biogenesis</keyword>
<evidence type="ECO:0000256" key="2">
    <source>
        <dbReference type="ARBA" id="ARBA00004377"/>
    </source>
</evidence>
<dbReference type="GO" id="GO:0017004">
    <property type="term" value="P:cytochrome complex assembly"/>
    <property type="evidence" value="ECO:0007669"/>
    <property type="project" value="UniProtKB-KW"/>
</dbReference>
<evidence type="ECO:0000256" key="10">
    <source>
        <dbReference type="ARBA" id="ARBA00022748"/>
    </source>
</evidence>
<evidence type="ECO:0000259" key="16">
    <source>
        <dbReference type="Pfam" id="PF01578"/>
    </source>
</evidence>
<keyword evidence="7" id="KW-1003">Cell membrane</keyword>
<feature type="transmembrane region" description="Helical" evidence="15">
    <location>
        <begin position="36"/>
        <end position="54"/>
    </location>
</feature>
<evidence type="ECO:0000256" key="7">
    <source>
        <dbReference type="ARBA" id="ARBA00022475"/>
    </source>
</evidence>